<accession>A0A0A9C4E0</accession>
<dbReference type="EMBL" id="GBRH01229640">
    <property type="protein sequence ID" value="JAD68255.1"/>
    <property type="molecule type" value="Transcribed_RNA"/>
</dbReference>
<reference evidence="1" key="2">
    <citation type="journal article" date="2015" name="Data Brief">
        <title>Shoot transcriptome of the giant reed, Arundo donax.</title>
        <authorList>
            <person name="Barrero R.A."/>
            <person name="Guerrero F.D."/>
            <person name="Moolhuijzen P."/>
            <person name="Goolsby J.A."/>
            <person name="Tidwell J."/>
            <person name="Bellgard S.E."/>
            <person name="Bellgard M.I."/>
        </authorList>
    </citation>
    <scope>NUCLEOTIDE SEQUENCE</scope>
    <source>
        <tissue evidence="1">Shoot tissue taken approximately 20 cm above the soil surface</tissue>
    </source>
</reference>
<name>A0A0A9C4E0_ARUDO</name>
<reference evidence="1" key="1">
    <citation type="submission" date="2014-09" db="EMBL/GenBank/DDBJ databases">
        <authorList>
            <person name="Magalhaes I.L.F."/>
            <person name="Oliveira U."/>
            <person name="Santos F.R."/>
            <person name="Vidigal T.H.D.A."/>
            <person name="Brescovit A.D."/>
            <person name="Santos A.J."/>
        </authorList>
    </citation>
    <scope>NUCLEOTIDE SEQUENCE</scope>
    <source>
        <tissue evidence="1">Shoot tissue taken approximately 20 cm above the soil surface</tissue>
    </source>
</reference>
<protein>
    <submittedName>
        <fullName evidence="1">Uncharacterized protein</fullName>
    </submittedName>
</protein>
<sequence length="34" mass="4239">MILHLYHHIMILGQCRQENRCMYFTCKKNHKNSF</sequence>
<proteinExistence type="predicted"/>
<dbReference type="AlphaFoldDB" id="A0A0A9C4E0"/>
<evidence type="ECO:0000313" key="1">
    <source>
        <dbReference type="EMBL" id="JAD68255.1"/>
    </source>
</evidence>
<organism evidence="1">
    <name type="scientific">Arundo donax</name>
    <name type="common">Giant reed</name>
    <name type="synonym">Donax arundinaceus</name>
    <dbReference type="NCBI Taxonomy" id="35708"/>
    <lineage>
        <taxon>Eukaryota</taxon>
        <taxon>Viridiplantae</taxon>
        <taxon>Streptophyta</taxon>
        <taxon>Embryophyta</taxon>
        <taxon>Tracheophyta</taxon>
        <taxon>Spermatophyta</taxon>
        <taxon>Magnoliopsida</taxon>
        <taxon>Liliopsida</taxon>
        <taxon>Poales</taxon>
        <taxon>Poaceae</taxon>
        <taxon>PACMAD clade</taxon>
        <taxon>Arundinoideae</taxon>
        <taxon>Arundineae</taxon>
        <taxon>Arundo</taxon>
    </lineage>
</organism>